<dbReference type="Pfam" id="PF01810">
    <property type="entry name" value="LysE"/>
    <property type="match status" value="1"/>
</dbReference>
<feature type="transmembrane region" description="Helical" evidence="6">
    <location>
        <begin position="150"/>
        <end position="171"/>
    </location>
</feature>
<feature type="transmembrane region" description="Helical" evidence="6">
    <location>
        <begin position="44"/>
        <end position="69"/>
    </location>
</feature>
<dbReference type="GO" id="GO:0015171">
    <property type="term" value="F:amino acid transmembrane transporter activity"/>
    <property type="evidence" value="ECO:0007669"/>
    <property type="project" value="TreeGrafter"/>
</dbReference>
<dbReference type="InterPro" id="IPR001123">
    <property type="entry name" value="LeuE-type"/>
</dbReference>
<keyword evidence="8" id="KW-1185">Reference proteome</keyword>
<evidence type="ECO:0000256" key="1">
    <source>
        <dbReference type="ARBA" id="ARBA00004651"/>
    </source>
</evidence>
<evidence type="ECO:0000313" key="8">
    <source>
        <dbReference type="Proteomes" id="UP000190027"/>
    </source>
</evidence>
<dbReference type="RefSeq" id="WP_234990770.1">
    <property type="nucleotide sequence ID" value="NZ_FUYC01000030.1"/>
</dbReference>
<dbReference type="AlphaFoldDB" id="A0A1T4Y5G0"/>
<evidence type="ECO:0000256" key="5">
    <source>
        <dbReference type="ARBA" id="ARBA00023136"/>
    </source>
</evidence>
<dbReference type="STRING" id="1121449.SAMN02745704_02803"/>
<reference evidence="7 8" key="1">
    <citation type="submission" date="2017-02" db="EMBL/GenBank/DDBJ databases">
        <authorList>
            <person name="Peterson S.W."/>
        </authorList>
    </citation>
    <scope>NUCLEOTIDE SEQUENCE [LARGE SCALE GENOMIC DNA]</scope>
    <source>
        <strain evidence="7 8">DSM 16080</strain>
    </source>
</reference>
<evidence type="ECO:0000256" key="2">
    <source>
        <dbReference type="ARBA" id="ARBA00022475"/>
    </source>
</evidence>
<dbReference type="Proteomes" id="UP000190027">
    <property type="component" value="Unassembled WGS sequence"/>
</dbReference>
<dbReference type="EMBL" id="FUYC01000030">
    <property type="protein sequence ID" value="SKA96970.1"/>
    <property type="molecule type" value="Genomic_DNA"/>
</dbReference>
<evidence type="ECO:0000313" key="7">
    <source>
        <dbReference type="EMBL" id="SKA96970.1"/>
    </source>
</evidence>
<dbReference type="PANTHER" id="PTHR30086:SF20">
    <property type="entry name" value="ARGININE EXPORTER PROTEIN ARGO-RELATED"/>
    <property type="match status" value="1"/>
</dbReference>
<accession>A0A1T4Y5G0</accession>
<evidence type="ECO:0000256" key="4">
    <source>
        <dbReference type="ARBA" id="ARBA00022989"/>
    </source>
</evidence>
<keyword evidence="5 6" id="KW-0472">Membrane</keyword>
<evidence type="ECO:0000256" key="3">
    <source>
        <dbReference type="ARBA" id="ARBA00022692"/>
    </source>
</evidence>
<feature type="transmembrane region" description="Helical" evidence="6">
    <location>
        <begin position="75"/>
        <end position="95"/>
    </location>
</feature>
<protein>
    <submittedName>
        <fullName evidence="7">Threonine/homoserine/homoserine lactone efflux protein</fullName>
    </submittedName>
</protein>
<keyword evidence="4 6" id="KW-1133">Transmembrane helix</keyword>
<feature type="transmembrane region" description="Helical" evidence="6">
    <location>
        <begin position="12"/>
        <end position="32"/>
    </location>
</feature>
<name>A0A1T4Y5G0_9BACT</name>
<dbReference type="PIRSF" id="PIRSF006324">
    <property type="entry name" value="LeuE"/>
    <property type="match status" value="1"/>
</dbReference>
<organism evidence="7 8">
    <name type="scientific">Paucidesulfovibrio gracilis DSM 16080</name>
    <dbReference type="NCBI Taxonomy" id="1121449"/>
    <lineage>
        <taxon>Bacteria</taxon>
        <taxon>Pseudomonadati</taxon>
        <taxon>Thermodesulfobacteriota</taxon>
        <taxon>Desulfovibrionia</taxon>
        <taxon>Desulfovibrionales</taxon>
        <taxon>Desulfovibrionaceae</taxon>
        <taxon>Paucidesulfovibrio</taxon>
    </lineage>
</organism>
<keyword evidence="2" id="KW-1003">Cell membrane</keyword>
<keyword evidence="3 6" id="KW-0812">Transmembrane</keyword>
<gene>
    <name evidence="7" type="ORF">SAMN02745704_02803</name>
</gene>
<proteinExistence type="predicted"/>
<dbReference type="PANTHER" id="PTHR30086">
    <property type="entry name" value="ARGININE EXPORTER PROTEIN ARGO"/>
    <property type="match status" value="1"/>
</dbReference>
<dbReference type="GO" id="GO:0005886">
    <property type="term" value="C:plasma membrane"/>
    <property type="evidence" value="ECO:0007669"/>
    <property type="project" value="UniProtKB-SubCell"/>
</dbReference>
<sequence length="212" mass="22745">MLLQYDPQHWITFISAALLLNISPGPDLGFILAHTVRGGRVCGFAAMLGVWTGAMGHALFAAAGLSALLAASATAYSLVKYAGAAYLLWLGIQALRSRGAFSVPTAQAPLIRPGRIYAQGVFIDLLNPKAAIFFLAFLPQFVVAGAGPAWLQLLVHGVLIIVVAACVEPFFVLMGDRVSNSLRHSPRFCRWMDRGLGGFFLFLGLRLATSDR</sequence>
<evidence type="ECO:0000256" key="6">
    <source>
        <dbReference type="SAM" id="Phobius"/>
    </source>
</evidence>
<comment type="subcellular location">
    <subcellularLocation>
        <location evidence="1">Cell membrane</location>
        <topology evidence="1">Multi-pass membrane protein</topology>
    </subcellularLocation>
</comment>
<feature type="transmembrane region" description="Helical" evidence="6">
    <location>
        <begin position="116"/>
        <end position="138"/>
    </location>
</feature>